<dbReference type="RefSeq" id="WP_021761992.1">
    <property type="nucleotide sequence ID" value="NC_022444.1"/>
</dbReference>
<reference evidence="3 4" key="1">
    <citation type="journal article" date="2013" name="J. Bacteriol.">
        <title>Roles of HynAB and Ech, the only two hydrogenases found in the model sulfate reducer Desulfovibrio gigas.</title>
        <authorList>
            <person name="Morais-Silva F.O."/>
            <person name="Santos C.I."/>
            <person name="Rodrigues R."/>
            <person name="Pereira I.A."/>
            <person name="Rodrigues-Pousada C."/>
        </authorList>
    </citation>
    <scope>NUCLEOTIDE SEQUENCE [LARGE SCALE GENOMIC DNA]</scope>
    <source>
        <strain evidence="4">ATCC 19364 / DSM 1382 / NCIMB 9332 / VKM B-1759</strain>
    </source>
</reference>
<feature type="compositionally biased region" description="Low complexity" evidence="1">
    <location>
        <begin position="478"/>
        <end position="503"/>
    </location>
</feature>
<keyword evidence="2" id="KW-0812">Transmembrane</keyword>
<protein>
    <submittedName>
        <fullName evidence="3">Uncharacterized protein</fullName>
    </submittedName>
</protein>
<keyword evidence="4" id="KW-1185">Reference proteome</keyword>
<feature type="region of interest" description="Disordered" evidence="1">
    <location>
        <begin position="151"/>
        <end position="180"/>
    </location>
</feature>
<gene>
    <name evidence="3" type="ORF">DGI_3190</name>
</gene>
<feature type="compositionally biased region" description="Low complexity" evidence="1">
    <location>
        <begin position="166"/>
        <end position="178"/>
    </location>
</feature>
<feature type="transmembrane region" description="Helical" evidence="2">
    <location>
        <begin position="12"/>
        <end position="29"/>
    </location>
</feature>
<evidence type="ECO:0000313" key="4">
    <source>
        <dbReference type="Proteomes" id="UP000016587"/>
    </source>
</evidence>
<dbReference type="AlphaFoldDB" id="T2GFD9"/>
<dbReference type="KEGG" id="dgg:DGI_3190"/>
<keyword evidence="2" id="KW-0472">Membrane</keyword>
<dbReference type="EMBL" id="CP006585">
    <property type="protein sequence ID" value="AGW14899.1"/>
    <property type="molecule type" value="Genomic_DNA"/>
</dbReference>
<feature type="region of interest" description="Disordered" evidence="1">
    <location>
        <begin position="364"/>
        <end position="437"/>
    </location>
</feature>
<dbReference type="Proteomes" id="UP000016587">
    <property type="component" value="Chromosome"/>
</dbReference>
<evidence type="ECO:0000313" key="3">
    <source>
        <dbReference type="EMBL" id="AGW14899.1"/>
    </source>
</evidence>
<sequence length="817" mass="84221">MDQLFGLPPGGLLSLVTGIACLAAIVVLFKQLQAMLRMLLHTASAERTALADVLGRLASHMEHLVQLQEETVTLLRQAPAGPGVASSRDAVHALGALAVEEPIEVEAAQLHLADSAAQALKRHQEQDALLDAAAAAGVGVLAAVAVAQAPAADGPGDADRDGSVALDSLDSLDSPDSLDSLDEHDAFVEEPSPLPASVPVPPHKKPALVAPWFSQTVHADELEPLADSGAEPVFESEADAEPDLVFEPVPFSSSRGAEDAAALSSIFAGDDAEDDIWEQAPASLGKSGGKLGGKLGGKSGGSSGEADPDDEGLALVFEESAPDAPDAPDATGELGEPDASTWALDESLENDLDAEAAISFDSDEAWEDPTLPPPSALELQFDDPRPAVTDSRGELDDGLLDFEAELPDLPEAPERFEEPDDTRMWDEPVEPLGPIGAELPDAALSFEVPEFEMSELERSPVPTAAQVDIMSELLSSDAATQEADAEADAVLPPSSPAELLSEPSPEPFPGASPANGLLRAEEEGDATETEIRFEADALPPVRGVGNAGMATLALEPDGDDGELVIDFETGDAPAMVAASGEDIAAALDDDDLIFEMPDAGEAATSATPAAAPAASSTGHAALTDEELVFMLDDEVSPVFSVDDAAPATTPAGGAVADADAIMFDGVFEVEAGEDILQFVDDLTAEDEALVLFEADAPSPAAAPAAPGRARRAAAQTHLEGDGLVGLDGSDALVSFEPTIMPDLERRASGLAYEEQLERDIAALEDIISFDDEDTPQATPRPRATGHANGHANGHAGHAGQADAALRAARTGNVIADE</sequence>
<evidence type="ECO:0000256" key="2">
    <source>
        <dbReference type="SAM" id="Phobius"/>
    </source>
</evidence>
<feature type="region of interest" description="Disordered" evidence="1">
    <location>
        <begin position="282"/>
        <end position="347"/>
    </location>
</feature>
<feature type="compositionally biased region" description="Acidic residues" evidence="1">
    <location>
        <begin position="396"/>
        <end position="408"/>
    </location>
</feature>
<organism evidence="3 4">
    <name type="scientific">Megalodesulfovibrio gigas (strain ATCC 19364 / DSM 1382 / NCIMB 9332 / VKM B-1759)</name>
    <name type="common">Desulfovibrio gigas</name>
    <dbReference type="NCBI Taxonomy" id="1121448"/>
    <lineage>
        <taxon>Bacteria</taxon>
        <taxon>Pseudomonadati</taxon>
        <taxon>Thermodesulfobacteriota</taxon>
        <taxon>Desulfovibrionia</taxon>
        <taxon>Desulfovibrionales</taxon>
        <taxon>Desulfovibrionaceae</taxon>
        <taxon>Megalodesulfovibrio</taxon>
    </lineage>
</organism>
<reference evidence="4" key="2">
    <citation type="submission" date="2013-07" db="EMBL/GenBank/DDBJ databases">
        <authorList>
            <person name="Morais-Silva F.O."/>
            <person name="Rezende A.M."/>
            <person name="Pimentel C."/>
            <person name="Resende D.M."/>
            <person name="Santos C.I."/>
            <person name="Clemente C."/>
            <person name="de Oliveira L.M."/>
            <person name="da Silva S.M."/>
            <person name="Costa D.A."/>
            <person name="Varela-Raposo A."/>
            <person name="Horacio E.C.A."/>
            <person name="Matos M."/>
            <person name="Flores O."/>
            <person name="Ruiz J.C."/>
            <person name="Rodrigues-Pousada C."/>
        </authorList>
    </citation>
    <scope>NUCLEOTIDE SEQUENCE [LARGE SCALE GENOMIC DNA]</scope>
    <source>
        <strain evidence="4">ATCC 19364 / DSM 1382 / NCIMB 9332 / VKM B-1759</strain>
    </source>
</reference>
<proteinExistence type="predicted"/>
<feature type="compositionally biased region" description="Basic and acidic residues" evidence="1">
    <location>
        <begin position="412"/>
        <end position="426"/>
    </location>
</feature>
<evidence type="ECO:0000256" key="1">
    <source>
        <dbReference type="SAM" id="MobiDB-lite"/>
    </source>
</evidence>
<accession>T2GFD9</accession>
<keyword evidence="2" id="KW-1133">Transmembrane helix</keyword>
<feature type="region of interest" description="Disordered" evidence="1">
    <location>
        <begin position="478"/>
        <end position="516"/>
    </location>
</feature>
<feature type="compositionally biased region" description="Low complexity" evidence="1">
    <location>
        <begin position="782"/>
        <end position="817"/>
    </location>
</feature>
<dbReference type="HOGENOM" id="CLU_345722_0_0_7"/>
<dbReference type="PATRIC" id="fig|1121448.10.peg.3148"/>
<name>T2GFD9_MEGG1</name>
<feature type="compositionally biased region" description="Gly residues" evidence="1">
    <location>
        <begin position="286"/>
        <end position="303"/>
    </location>
</feature>
<feature type="region of interest" description="Disordered" evidence="1">
    <location>
        <begin position="771"/>
        <end position="817"/>
    </location>
</feature>